<name>A0A9D4FWV1_DREPO</name>
<reference evidence="1" key="1">
    <citation type="journal article" date="2019" name="bioRxiv">
        <title>The Genome of the Zebra Mussel, Dreissena polymorpha: A Resource for Invasive Species Research.</title>
        <authorList>
            <person name="McCartney M.A."/>
            <person name="Auch B."/>
            <person name="Kono T."/>
            <person name="Mallez S."/>
            <person name="Zhang Y."/>
            <person name="Obille A."/>
            <person name="Becker A."/>
            <person name="Abrahante J.E."/>
            <person name="Garbe J."/>
            <person name="Badalamenti J.P."/>
            <person name="Herman A."/>
            <person name="Mangelson H."/>
            <person name="Liachko I."/>
            <person name="Sullivan S."/>
            <person name="Sone E.D."/>
            <person name="Koren S."/>
            <person name="Silverstein K.A.T."/>
            <person name="Beckman K.B."/>
            <person name="Gohl D.M."/>
        </authorList>
    </citation>
    <scope>NUCLEOTIDE SEQUENCE</scope>
    <source>
        <strain evidence="1">Duluth1</strain>
        <tissue evidence="1">Whole animal</tissue>
    </source>
</reference>
<gene>
    <name evidence="1" type="ORF">DPMN_132838</name>
</gene>
<sequence>MGDSIPFWGGLQAESRGMPDLNLPSRTQVVWMGVCDMVWADAAHQMQLSALFRMPTKGIS</sequence>
<proteinExistence type="predicted"/>
<dbReference type="Proteomes" id="UP000828390">
    <property type="component" value="Unassembled WGS sequence"/>
</dbReference>
<evidence type="ECO:0000313" key="1">
    <source>
        <dbReference type="EMBL" id="KAH3804551.1"/>
    </source>
</evidence>
<dbReference type="AlphaFoldDB" id="A0A9D4FWV1"/>
<keyword evidence="2" id="KW-1185">Reference proteome</keyword>
<accession>A0A9D4FWV1</accession>
<comment type="caution">
    <text evidence="1">The sequence shown here is derived from an EMBL/GenBank/DDBJ whole genome shotgun (WGS) entry which is preliminary data.</text>
</comment>
<reference evidence="1" key="2">
    <citation type="submission" date="2020-11" db="EMBL/GenBank/DDBJ databases">
        <authorList>
            <person name="McCartney M.A."/>
            <person name="Auch B."/>
            <person name="Kono T."/>
            <person name="Mallez S."/>
            <person name="Becker A."/>
            <person name="Gohl D.M."/>
            <person name="Silverstein K.A.T."/>
            <person name="Koren S."/>
            <person name="Bechman K.B."/>
            <person name="Herman A."/>
            <person name="Abrahante J.E."/>
            <person name="Garbe J."/>
        </authorList>
    </citation>
    <scope>NUCLEOTIDE SEQUENCE</scope>
    <source>
        <strain evidence="1">Duluth1</strain>
        <tissue evidence="1">Whole animal</tissue>
    </source>
</reference>
<dbReference type="EMBL" id="JAIWYP010000006">
    <property type="protein sequence ID" value="KAH3804551.1"/>
    <property type="molecule type" value="Genomic_DNA"/>
</dbReference>
<protein>
    <submittedName>
        <fullName evidence="1">Uncharacterized protein</fullName>
    </submittedName>
</protein>
<evidence type="ECO:0000313" key="2">
    <source>
        <dbReference type="Proteomes" id="UP000828390"/>
    </source>
</evidence>
<organism evidence="1 2">
    <name type="scientific">Dreissena polymorpha</name>
    <name type="common">Zebra mussel</name>
    <name type="synonym">Mytilus polymorpha</name>
    <dbReference type="NCBI Taxonomy" id="45954"/>
    <lineage>
        <taxon>Eukaryota</taxon>
        <taxon>Metazoa</taxon>
        <taxon>Spiralia</taxon>
        <taxon>Lophotrochozoa</taxon>
        <taxon>Mollusca</taxon>
        <taxon>Bivalvia</taxon>
        <taxon>Autobranchia</taxon>
        <taxon>Heteroconchia</taxon>
        <taxon>Euheterodonta</taxon>
        <taxon>Imparidentia</taxon>
        <taxon>Neoheterodontei</taxon>
        <taxon>Myida</taxon>
        <taxon>Dreissenoidea</taxon>
        <taxon>Dreissenidae</taxon>
        <taxon>Dreissena</taxon>
    </lineage>
</organism>